<evidence type="ECO:0008006" key="2">
    <source>
        <dbReference type="Google" id="ProtNLM"/>
    </source>
</evidence>
<proteinExistence type="predicted"/>
<organism evidence="1">
    <name type="scientific">Dasya naccarioides</name>
    <dbReference type="NCBI Taxonomy" id="2007180"/>
    <lineage>
        <taxon>Eukaryota</taxon>
        <taxon>Rhodophyta</taxon>
        <taxon>Florideophyceae</taxon>
        <taxon>Rhodymeniophycidae</taxon>
        <taxon>Ceramiales</taxon>
        <taxon>Dasyaceae</taxon>
        <taxon>Dasya</taxon>
    </lineage>
</organism>
<evidence type="ECO:0000313" key="1">
    <source>
        <dbReference type="EMBL" id="ARW65150.1"/>
    </source>
</evidence>
<dbReference type="InterPro" id="IPR019656">
    <property type="entry name" value="Uncharacterised_Ycf34"/>
</dbReference>
<accession>A0A1Z1MGE7</accession>
<keyword evidence="1" id="KW-0150">Chloroplast</keyword>
<keyword evidence="1" id="KW-0934">Plastid</keyword>
<geneLocation type="chloroplast" evidence="1"/>
<dbReference type="AlphaFoldDB" id="A0A1Z1MGE7"/>
<dbReference type="GeneID" id="33358080"/>
<dbReference type="Pfam" id="PF10718">
    <property type="entry name" value="Ycf34"/>
    <property type="match status" value="1"/>
</dbReference>
<sequence length="75" mass="8830">MCICVNCLHIKRCQTYSFIEHHHKTIIPKTQKISFIPINTLIQVSIQKKGKVTHLDWDLVECLSFVEKPGSWFFE</sequence>
<dbReference type="EMBL" id="MF101436">
    <property type="protein sequence ID" value="ARW65150.1"/>
    <property type="molecule type" value="Genomic_DNA"/>
</dbReference>
<dbReference type="RefSeq" id="YP_009395964.1">
    <property type="nucleotide sequence ID" value="NC_035280.1"/>
</dbReference>
<name>A0A1Z1MGE7_9FLOR</name>
<reference evidence="1" key="1">
    <citation type="journal article" date="2017" name="J. Phycol.">
        <title>Analysis of chloroplast genomes and a supermatrix inform reclassification of the Rhodomelaceae (Rhodophyta).</title>
        <authorList>
            <person name="Diaz-Tapia P."/>
            <person name="Maggs C.A."/>
            <person name="West J.A."/>
            <person name="Verbruggen H."/>
        </authorList>
    </citation>
    <scope>NUCLEOTIDE SEQUENCE</scope>
    <source>
        <strain evidence="1">PD888</strain>
    </source>
</reference>
<protein>
    <recommendedName>
        <fullName evidence="2">Ycf34</fullName>
    </recommendedName>
</protein>
<gene>
    <name evidence="1" type="primary">ycf34</name>
</gene>